<dbReference type="OrthoDB" id="3176171at2759"/>
<dbReference type="AlphaFoldDB" id="A0A2J8A277"/>
<evidence type="ECO:0000256" key="8">
    <source>
        <dbReference type="SAM" id="Coils"/>
    </source>
</evidence>
<sequence length="761" mass="80662">MKRKGKERHERDARQDETAEPAKRAKLTGATGTAESCVTRLDGRTLQLSWVDSRGTSKHDTHTFHQVHTETPNISRIFKETSGEGPSEVSANKPHVLSEDASQQDVFEAVGKGAADNLLCGYNSTILAYGQTSSGKTHTIVGDTTDPVQRGLAPRTFEYLFQRVAEGESSGVSYSYSFTCSFLEIYNETLADLLLPGKPAAAAAQGLAIREDAVTGPFVENLEQAPARNAAELLQHLQRGLANRRSAETNLNSVSSRSHAVFTITLRKTMCDAGAGPSSCRCFSAKLNLVDLAGSERQRGTGAAGERLKEACHINKSLSALGDVAAALLRKQCNGGAGHVPYRDSELTFLMQAETSSTLEFASRFQGVRQKAKINMVAQEAPAAPPKELRSEQKGEVLEREVTMMRGASAPDLGGALRLPTASHSPRAQRLNWPPCDAVAGLGAGCRSTAPDTRTAAELRPQLDEAISASQPSQRAAAAAAAAVLAARVSELEASLAKQCCRAEAAEALAAEQRGRAEAAEASVMQQHSRAETAEALAEEQRARAQAAEVSALELRVRVVAAEASALEQRARAEVAEASAVQLRSRAETAEASAVQLRSRAETAEASAVQQRSRAETAEASVMQQRGRAEAAEASALEQCARAEAAEASVMQQHSRAETTEALAEEQRARVREAVEASAEQQRGRAEAAEATAAEQRGRAKAAAEALLVEHAVGAAAPLFEACTDEAGPEEGVAVAEAREQEGARLRLAQAGQGPTKAREL</sequence>
<dbReference type="InterPro" id="IPR027640">
    <property type="entry name" value="Kinesin-like_fam"/>
</dbReference>
<dbReference type="EMBL" id="PGGS01000224">
    <property type="protein sequence ID" value="PNH06629.1"/>
    <property type="molecule type" value="Genomic_DNA"/>
</dbReference>
<dbReference type="CDD" id="cd00106">
    <property type="entry name" value="KISc"/>
    <property type="match status" value="1"/>
</dbReference>
<feature type="binding site" evidence="6">
    <location>
        <begin position="130"/>
        <end position="137"/>
    </location>
    <ligand>
        <name>ATP</name>
        <dbReference type="ChEBI" id="CHEBI:30616"/>
    </ligand>
</feature>
<evidence type="ECO:0000256" key="5">
    <source>
        <dbReference type="ARBA" id="ARBA00023175"/>
    </source>
</evidence>
<feature type="compositionally biased region" description="Basic and acidic residues" evidence="9">
    <location>
        <begin position="7"/>
        <end position="23"/>
    </location>
</feature>
<dbReference type="GO" id="GO:0003777">
    <property type="term" value="F:microtubule motor activity"/>
    <property type="evidence" value="ECO:0007669"/>
    <property type="project" value="InterPro"/>
</dbReference>
<evidence type="ECO:0000256" key="6">
    <source>
        <dbReference type="PROSITE-ProRule" id="PRU00283"/>
    </source>
</evidence>
<dbReference type="SUPFAM" id="SSF52540">
    <property type="entry name" value="P-loop containing nucleoside triphosphate hydrolases"/>
    <property type="match status" value="1"/>
</dbReference>
<comment type="caution">
    <text evidence="11">The sequence shown here is derived from an EMBL/GenBank/DDBJ whole genome shotgun (WGS) entry which is preliminary data.</text>
</comment>
<evidence type="ECO:0000256" key="3">
    <source>
        <dbReference type="ARBA" id="ARBA00022840"/>
    </source>
</evidence>
<feature type="region of interest" description="Disordered" evidence="9">
    <location>
        <begin position="1"/>
        <end position="33"/>
    </location>
</feature>
<dbReference type="InterPro" id="IPR001752">
    <property type="entry name" value="Kinesin_motor_dom"/>
</dbReference>
<dbReference type="InterPro" id="IPR036961">
    <property type="entry name" value="Kinesin_motor_dom_sf"/>
</dbReference>
<gene>
    <name evidence="11" type="ORF">TSOC_006973</name>
</gene>
<feature type="domain" description="Kinesin motor" evidence="10">
    <location>
        <begin position="1"/>
        <end position="401"/>
    </location>
</feature>
<evidence type="ECO:0000256" key="2">
    <source>
        <dbReference type="ARBA" id="ARBA00022741"/>
    </source>
</evidence>
<dbReference type="GO" id="GO:0008017">
    <property type="term" value="F:microtubule binding"/>
    <property type="evidence" value="ECO:0007669"/>
    <property type="project" value="InterPro"/>
</dbReference>
<evidence type="ECO:0000256" key="4">
    <source>
        <dbReference type="ARBA" id="ARBA00023054"/>
    </source>
</evidence>
<dbReference type="PROSITE" id="PS00411">
    <property type="entry name" value="KINESIN_MOTOR_1"/>
    <property type="match status" value="1"/>
</dbReference>
<keyword evidence="5 6" id="KW-0505">Motor protein</keyword>
<dbReference type="InterPro" id="IPR019821">
    <property type="entry name" value="Kinesin_motor_CS"/>
</dbReference>
<dbReference type="PANTHER" id="PTHR47968">
    <property type="entry name" value="CENTROMERE PROTEIN E"/>
    <property type="match status" value="1"/>
</dbReference>
<evidence type="ECO:0000313" key="12">
    <source>
        <dbReference type="Proteomes" id="UP000236333"/>
    </source>
</evidence>
<protein>
    <recommendedName>
        <fullName evidence="7">Kinesin-like protein</fullName>
    </recommendedName>
</protein>
<reference evidence="11 12" key="1">
    <citation type="journal article" date="2017" name="Mol. Biol. Evol.">
        <title>The 4-celled Tetrabaena socialis nuclear genome reveals the essential components for genetic control of cell number at the origin of multicellularity in the volvocine lineage.</title>
        <authorList>
            <person name="Featherston J."/>
            <person name="Arakaki Y."/>
            <person name="Hanschen E.R."/>
            <person name="Ferris P.J."/>
            <person name="Michod R.E."/>
            <person name="Olson B.J.S.C."/>
            <person name="Nozaki H."/>
            <person name="Durand P.M."/>
        </authorList>
    </citation>
    <scope>NUCLEOTIDE SEQUENCE [LARGE SCALE GENOMIC DNA]</scope>
    <source>
        <strain evidence="11 12">NIES-571</strain>
    </source>
</reference>
<dbReference type="GO" id="GO:0005524">
    <property type="term" value="F:ATP binding"/>
    <property type="evidence" value="ECO:0007669"/>
    <property type="project" value="UniProtKB-UniRule"/>
</dbReference>
<comment type="similarity">
    <text evidence="6 7">Belongs to the TRAFAC class myosin-kinesin ATPase superfamily. Kinesin family.</text>
</comment>
<evidence type="ECO:0000256" key="1">
    <source>
        <dbReference type="ARBA" id="ARBA00022701"/>
    </source>
</evidence>
<evidence type="ECO:0000256" key="7">
    <source>
        <dbReference type="RuleBase" id="RU000394"/>
    </source>
</evidence>
<dbReference type="Pfam" id="PF00225">
    <property type="entry name" value="Kinesin"/>
    <property type="match status" value="1"/>
</dbReference>
<evidence type="ECO:0000256" key="9">
    <source>
        <dbReference type="SAM" id="MobiDB-lite"/>
    </source>
</evidence>
<dbReference type="PRINTS" id="PR00380">
    <property type="entry name" value="KINESINHEAVY"/>
</dbReference>
<feature type="region of interest" description="Disordered" evidence="9">
    <location>
        <begin position="598"/>
        <end position="630"/>
    </location>
</feature>
<evidence type="ECO:0000313" key="11">
    <source>
        <dbReference type="EMBL" id="PNH06629.1"/>
    </source>
</evidence>
<dbReference type="PROSITE" id="PS50067">
    <property type="entry name" value="KINESIN_MOTOR_2"/>
    <property type="match status" value="1"/>
</dbReference>
<dbReference type="Proteomes" id="UP000236333">
    <property type="component" value="Unassembled WGS sequence"/>
</dbReference>
<evidence type="ECO:0000259" key="10">
    <source>
        <dbReference type="PROSITE" id="PS50067"/>
    </source>
</evidence>
<keyword evidence="12" id="KW-1185">Reference proteome</keyword>
<keyword evidence="4 8" id="KW-0175">Coiled coil</keyword>
<keyword evidence="2 6" id="KW-0547">Nucleotide-binding</keyword>
<feature type="coiled-coil region" evidence="8">
    <location>
        <begin position="657"/>
        <end position="692"/>
    </location>
</feature>
<dbReference type="GO" id="GO:0005874">
    <property type="term" value="C:microtubule"/>
    <property type="evidence" value="ECO:0007669"/>
    <property type="project" value="UniProtKB-KW"/>
</dbReference>
<keyword evidence="1 7" id="KW-0493">Microtubule</keyword>
<dbReference type="Gene3D" id="3.40.850.10">
    <property type="entry name" value="Kinesin motor domain"/>
    <property type="match status" value="1"/>
</dbReference>
<accession>A0A2J8A277</accession>
<name>A0A2J8A277_9CHLO</name>
<proteinExistence type="inferred from homology"/>
<dbReference type="SMART" id="SM00129">
    <property type="entry name" value="KISc"/>
    <property type="match status" value="1"/>
</dbReference>
<dbReference type="GO" id="GO:0007018">
    <property type="term" value="P:microtubule-based movement"/>
    <property type="evidence" value="ECO:0007669"/>
    <property type="project" value="InterPro"/>
</dbReference>
<organism evidence="11 12">
    <name type="scientific">Tetrabaena socialis</name>
    <dbReference type="NCBI Taxonomy" id="47790"/>
    <lineage>
        <taxon>Eukaryota</taxon>
        <taxon>Viridiplantae</taxon>
        <taxon>Chlorophyta</taxon>
        <taxon>core chlorophytes</taxon>
        <taxon>Chlorophyceae</taxon>
        <taxon>CS clade</taxon>
        <taxon>Chlamydomonadales</taxon>
        <taxon>Tetrabaenaceae</taxon>
        <taxon>Tetrabaena</taxon>
    </lineage>
</organism>
<dbReference type="PANTHER" id="PTHR47968:SF36">
    <property type="entry name" value="KINESIN HEAVY CHAIN ISOFORM X1"/>
    <property type="match status" value="1"/>
</dbReference>
<keyword evidence="3 6" id="KW-0067">ATP-binding</keyword>
<dbReference type="InterPro" id="IPR027417">
    <property type="entry name" value="P-loop_NTPase"/>
</dbReference>